<dbReference type="InterPro" id="IPR016446">
    <property type="entry name" value="Flavin_OxRdtase_Frp"/>
</dbReference>
<dbReference type="PANTHER" id="PTHR43425:SF2">
    <property type="entry name" value="OXYGEN-INSENSITIVE NADPH NITROREDUCTASE"/>
    <property type="match status" value="1"/>
</dbReference>
<accession>A0A0U5GLK1</accession>
<dbReference type="GO" id="GO:0008752">
    <property type="term" value="F:FMN reductase [NAD(P)H] activity"/>
    <property type="evidence" value="ECO:0007669"/>
    <property type="project" value="UniProtKB-EC"/>
</dbReference>
<dbReference type="KEGG" id="ege:EM595_1786"/>
<gene>
    <name evidence="7" type="primary">nfrA2</name>
    <name evidence="7" type="ORF">EM595_1786</name>
</gene>
<keyword evidence="8" id="KW-1185">Reference proteome</keyword>
<dbReference type="EC" id="1.5.1.39" evidence="7"/>
<evidence type="ECO:0000256" key="1">
    <source>
        <dbReference type="ARBA" id="ARBA00008366"/>
    </source>
</evidence>
<evidence type="ECO:0000313" key="8">
    <source>
        <dbReference type="Proteomes" id="UP000059419"/>
    </source>
</evidence>
<sequence length="256" mass="28028">MSVFPVNGITMNDVINTFVTHRSERSYLDKAIPEDILTNIIESAYHAPTSVHSQQISLIVTRDKATKEKLAALCGGQPWIAQAPVFITFVIDLHKSAEGIKLTGEQQIAHESIESIVSGSLDAGIALGTAMAAARAQGLGIVPIGGLRRDPQAVAELLNLPPLTFPVNGLVLGYVDEPAELKPRLPMATFRHEERYSSENLLENIQAHNQQLTDHWQAIGRDGGEDWSHTVANYYKNIYFPAVRPALLKQGFGIDK</sequence>
<evidence type="ECO:0000256" key="5">
    <source>
        <dbReference type="PIRNR" id="PIRNR005426"/>
    </source>
</evidence>
<keyword evidence="3 5" id="KW-0288">FMN</keyword>
<proteinExistence type="inferred from homology"/>
<dbReference type="EMBL" id="LN907827">
    <property type="protein sequence ID" value="CUU24020.1"/>
    <property type="molecule type" value="Genomic_DNA"/>
</dbReference>
<evidence type="ECO:0000313" key="7">
    <source>
        <dbReference type="EMBL" id="CUU24020.1"/>
    </source>
</evidence>
<dbReference type="Gene3D" id="3.40.109.10">
    <property type="entry name" value="NADH Oxidase"/>
    <property type="match status" value="1"/>
</dbReference>
<reference evidence="8" key="1">
    <citation type="submission" date="2015-11" db="EMBL/GenBank/DDBJ databases">
        <authorList>
            <person name="Blom J."/>
        </authorList>
    </citation>
    <scope>NUCLEOTIDE SEQUENCE [LARGE SCALE GENOMIC DNA]</scope>
</reference>
<evidence type="ECO:0000256" key="4">
    <source>
        <dbReference type="ARBA" id="ARBA00023002"/>
    </source>
</evidence>
<dbReference type="InterPro" id="IPR000415">
    <property type="entry name" value="Nitroreductase-like"/>
</dbReference>
<evidence type="ECO:0000256" key="3">
    <source>
        <dbReference type="ARBA" id="ARBA00022643"/>
    </source>
</evidence>
<dbReference type="SMR" id="A0A0U5GLK1"/>
<dbReference type="PIRSF" id="PIRSF005426">
    <property type="entry name" value="Frp"/>
    <property type="match status" value="1"/>
</dbReference>
<dbReference type="Pfam" id="PF00881">
    <property type="entry name" value="Nitroreductase"/>
    <property type="match status" value="1"/>
</dbReference>
<dbReference type="SUPFAM" id="SSF55469">
    <property type="entry name" value="FMN-dependent nitroreductase-like"/>
    <property type="match status" value="1"/>
</dbReference>
<dbReference type="PANTHER" id="PTHR43425">
    <property type="entry name" value="OXYGEN-INSENSITIVE NADPH NITROREDUCTASE"/>
    <property type="match status" value="1"/>
</dbReference>
<dbReference type="InterPro" id="IPR029479">
    <property type="entry name" value="Nitroreductase"/>
</dbReference>
<dbReference type="STRING" id="1619313.EM595_1786"/>
<organism evidence="7 8">
    <name type="scientific">Duffyella gerundensis</name>
    <dbReference type="NCBI Taxonomy" id="1619313"/>
    <lineage>
        <taxon>Bacteria</taxon>
        <taxon>Pseudomonadati</taxon>
        <taxon>Pseudomonadota</taxon>
        <taxon>Gammaproteobacteria</taxon>
        <taxon>Enterobacterales</taxon>
        <taxon>Erwiniaceae</taxon>
        <taxon>Duffyella</taxon>
    </lineage>
</organism>
<name>A0A0U5GLK1_9GAMM</name>
<dbReference type="CDD" id="cd02146">
    <property type="entry name" value="NfsA-like"/>
    <property type="match status" value="1"/>
</dbReference>
<feature type="domain" description="Nitroreductase" evidence="6">
    <location>
        <begin position="21"/>
        <end position="174"/>
    </location>
</feature>
<dbReference type="AlphaFoldDB" id="A0A0U5GLK1"/>
<keyword evidence="5" id="KW-0521">NADP</keyword>
<evidence type="ECO:0000256" key="2">
    <source>
        <dbReference type="ARBA" id="ARBA00022630"/>
    </source>
</evidence>
<dbReference type="PATRIC" id="fig|1619313.3.peg.1856"/>
<protein>
    <submittedName>
        <fullName evidence="7">FMN reductase [NAD(P)H]</fullName>
        <ecNumber evidence="7">1.5.1.39</ecNumber>
    </submittedName>
</protein>
<dbReference type="Proteomes" id="UP000059419">
    <property type="component" value="Chromosome 1"/>
</dbReference>
<keyword evidence="2 5" id="KW-0285">Flavoprotein</keyword>
<comment type="similarity">
    <text evidence="1 5">Belongs to the flavin oxidoreductase frp family.</text>
</comment>
<evidence type="ECO:0000259" key="6">
    <source>
        <dbReference type="Pfam" id="PF00881"/>
    </source>
</evidence>
<keyword evidence="4 5" id="KW-0560">Oxidoreductase</keyword>